<reference evidence="1" key="1">
    <citation type="submission" date="2021-02" db="EMBL/GenBank/DDBJ databases">
        <authorList>
            <person name="Dougan E. K."/>
            <person name="Rhodes N."/>
            <person name="Thang M."/>
            <person name="Chan C."/>
        </authorList>
    </citation>
    <scope>NUCLEOTIDE SEQUENCE</scope>
</reference>
<dbReference type="AlphaFoldDB" id="A0A812P408"/>
<dbReference type="Proteomes" id="UP000649617">
    <property type="component" value="Unassembled WGS sequence"/>
</dbReference>
<protein>
    <submittedName>
        <fullName evidence="1">Uncharacterized protein</fullName>
    </submittedName>
</protein>
<feature type="non-terminal residue" evidence="1">
    <location>
        <position position="156"/>
    </location>
</feature>
<gene>
    <name evidence="1" type="ORF">SPIL2461_LOCUS7834</name>
</gene>
<dbReference type="EMBL" id="CAJNIZ010012551">
    <property type="protein sequence ID" value="CAE7335205.1"/>
    <property type="molecule type" value="Genomic_DNA"/>
</dbReference>
<sequence>MAGKVLGSAHLASESTLEDVAKALRPVLRLPFAEAQLDMFVGDQMVQGLHPAESCPQFTISAGESFGPGRKFLLAMSKNVFDPRSTYFDANWTQRKAPYVGHAEVVPFLKACGVASKCFTVTIALKDHSIDAECINMAGEVLGSAHLPCESTLEDV</sequence>
<proteinExistence type="predicted"/>
<evidence type="ECO:0000313" key="2">
    <source>
        <dbReference type="Proteomes" id="UP000649617"/>
    </source>
</evidence>
<keyword evidence="2" id="KW-1185">Reference proteome</keyword>
<organism evidence="1 2">
    <name type="scientific">Symbiodinium pilosum</name>
    <name type="common">Dinoflagellate</name>
    <dbReference type="NCBI Taxonomy" id="2952"/>
    <lineage>
        <taxon>Eukaryota</taxon>
        <taxon>Sar</taxon>
        <taxon>Alveolata</taxon>
        <taxon>Dinophyceae</taxon>
        <taxon>Suessiales</taxon>
        <taxon>Symbiodiniaceae</taxon>
        <taxon>Symbiodinium</taxon>
    </lineage>
</organism>
<comment type="caution">
    <text evidence="1">The sequence shown here is derived from an EMBL/GenBank/DDBJ whole genome shotgun (WGS) entry which is preliminary data.</text>
</comment>
<name>A0A812P408_SYMPI</name>
<accession>A0A812P408</accession>
<evidence type="ECO:0000313" key="1">
    <source>
        <dbReference type="EMBL" id="CAE7335205.1"/>
    </source>
</evidence>